<evidence type="ECO:0000313" key="1">
    <source>
        <dbReference type="EMBL" id="CAI0398198.1"/>
    </source>
</evidence>
<dbReference type="Proteomes" id="UP001154282">
    <property type="component" value="Unassembled WGS sequence"/>
</dbReference>
<name>A0AAV0IN69_9ROSI</name>
<reference evidence="1" key="1">
    <citation type="submission" date="2022-08" db="EMBL/GenBank/DDBJ databases">
        <authorList>
            <person name="Gutierrez-Valencia J."/>
        </authorList>
    </citation>
    <scope>NUCLEOTIDE SEQUENCE</scope>
</reference>
<dbReference type="AlphaFoldDB" id="A0AAV0IN69"/>
<organism evidence="1 2">
    <name type="scientific">Linum tenue</name>
    <dbReference type="NCBI Taxonomy" id="586396"/>
    <lineage>
        <taxon>Eukaryota</taxon>
        <taxon>Viridiplantae</taxon>
        <taxon>Streptophyta</taxon>
        <taxon>Embryophyta</taxon>
        <taxon>Tracheophyta</taxon>
        <taxon>Spermatophyta</taxon>
        <taxon>Magnoliopsida</taxon>
        <taxon>eudicotyledons</taxon>
        <taxon>Gunneridae</taxon>
        <taxon>Pentapetalae</taxon>
        <taxon>rosids</taxon>
        <taxon>fabids</taxon>
        <taxon>Malpighiales</taxon>
        <taxon>Linaceae</taxon>
        <taxon>Linum</taxon>
    </lineage>
</organism>
<comment type="caution">
    <text evidence="1">The sequence shown here is derived from an EMBL/GenBank/DDBJ whole genome shotgun (WGS) entry which is preliminary data.</text>
</comment>
<evidence type="ECO:0000313" key="2">
    <source>
        <dbReference type="Proteomes" id="UP001154282"/>
    </source>
</evidence>
<sequence length="209" mass="23237">PPPKLDFILLPAKLQPPLPHPAGDREDPAGELVLLCAAIERTSNPLPYRDRSSCPPLPPPAGDREVGAPCCRSLLNLLVIATCFLHYSTMGPGDILPQCEYLFEINSEIDSLFKDFDAAGLAKKEAFLNWQATQAPDGGVPMHLQLESWTIFNRKHRYMRRIKDVLTSRLDLFDALVLNLSNAIADLCMDFNQILEYLAAQENLNSPTP</sequence>
<keyword evidence="2" id="KW-1185">Reference proteome</keyword>
<protein>
    <submittedName>
        <fullName evidence="1">Uncharacterized protein</fullName>
    </submittedName>
</protein>
<gene>
    <name evidence="1" type="ORF">LITE_LOCUS9805</name>
</gene>
<proteinExistence type="predicted"/>
<feature type="non-terminal residue" evidence="1">
    <location>
        <position position="1"/>
    </location>
</feature>
<accession>A0AAV0IN69</accession>
<dbReference type="EMBL" id="CAMGYJ010000004">
    <property type="protein sequence ID" value="CAI0398198.1"/>
    <property type="molecule type" value="Genomic_DNA"/>
</dbReference>